<feature type="domain" description="Outer membrane protein beta-barrel" evidence="2">
    <location>
        <begin position="22"/>
        <end position="205"/>
    </location>
</feature>
<dbReference type="Proteomes" id="UP001595814">
    <property type="component" value="Unassembled WGS sequence"/>
</dbReference>
<evidence type="ECO:0000313" key="4">
    <source>
        <dbReference type="Proteomes" id="UP001595814"/>
    </source>
</evidence>
<organism evidence="3 4">
    <name type="scientific">Euzebyella saccharophila</name>
    <dbReference type="NCBI Taxonomy" id="679664"/>
    <lineage>
        <taxon>Bacteria</taxon>
        <taxon>Pseudomonadati</taxon>
        <taxon>Bacteroidota</taxon>
        <taxon>Flavobacteriia</taxon>
        <taxon>Flavobacteriales</taxon>
        <taxon>Flavobacteriaceae</taxon>
        <taxon>Euzebyella</taxon>
    </lineage>
</organism>
<feature type="chain" id="PRO_5047263963" evidence="1">
    <location>
        <begin position="19"/>
        <end position="229"/>
    </location>
</feature>
<evidence type="ECO:0000256" key="1">
    <source>
        <dbReference type="SAM" id="SignalP"/>
    </source>
</evidence>
<name>A0ABV8JQ06_9FLAO</name>
<feature type="signal peptide" evidence="1">
    <location>
        <begin position="1"/>
        <end position="18"/>
    </location>
</feature>
<evidence type="ECO:0000259" key="2">
    <source>
        <dbReference type="Pfam" id="PF13568"/>
    </source>
</evidence>
<dbReference type="EMBL" id="JBHSAW010000004">
    <property type="protein sequence ID" value="MFC4096206.1"/>
    <property type="molecule type" value="Genomic_DNA"/>
</dbReference>
<proteinExistence type="predicted"/>
<protein>
    <submittedName>
        <fullName evidence="3">Porin family protein</fullName>
    </submittedName>
</protein>
<keyword evidence="1" id="KW-0732">Signal</keyword>
<accession>A0ABV8JQ06</accession>
<comment type="caution">
    <text evidence="3">The sequence shown here is derived from an EMBL/GenBank/DDBJ whole genome shotgun (WGS) entry which is preliminary data.</text>
</comment>
<dbReference type="RefSeq" id="WP_192460192.1">
    <property type="nucleotide sequence ID" value="NZ_JACYFJ010000001.1"/>
</dbReference>
<keyword evidence="4" id="KW-1185">Reference proteome</keyword>
<reference evidence="4" key="1">
    <citation type="journal article" date="2019" name="Int. J. Syst. Evol. Microbiol.">
        <title>The Global Catalogue of Microorganisms (GCM) 10K type strain sequencing project: providing services to taxonomists for standard genome sequencing and annotation.</title>
        <authorList>
            <consortium name="The Broad Institute Genomics Platform"/>
            <consortium name="The Broad Institute Genome Sequencing Center for Infectious Disease"/>
            <person name="Wu L."/>
            <person name="Ma J."/>
        </authorList>
    </citation>
    <scope>NUCLEOTIDE SEQUENCE [LARGE SCALE GENOMIC DNA]</scope>
    <source>
        <strain evidence="4">CECT 7477</strain>
    </source>
</reference>
<evidence type="ECO:0000313" key="3">
    <source>
        <dbReference type="EMBL" id="MFC4096206.1"/>
    </source>
</evidence>
<dbReference type="Pfam" id="PF13568">
    <property type="entry name" value="OMP_b-brl_2"/>
    <property type="match status" value="1"/>
</dbReference>
<sequence length="229" mass="26490">MQKCVLSFLLLVCFFGYAQIQTDTLLVDNRYLEDQFYLGLTYNFLLEKPDAVSQSNLSYGLQGGLIKDIPLNEERNIAMGLGVGYGYYTYYSNLRALENNGSFVYDIIEDKDDFKRSKVETHMLELPVEFRWRNSNALSHKFWRVYAGMKFGYVVGGRSKYVPSEGAKISFYNEDIKRFQYGPTLNFGYNTFNLHAYYALSNLFNDSVVLNGNDLKVHSLRIGLIFYIL</sequence>
<dbReference type="InterPro" id="IPR025665">
    <property type="entry name" value="Beta-barrel_OMP_2"/>
</dbReference>
<gene>
    <name evidence="3" type="ORF">ACFOUT_09990</name>
</gene>